<name>A0ABD2JYT0_HETSC</name>
<dbReference type="GO" id="GO:0008654">
    <property type="term" value="P:phospholipid biosynthetic process"/>
    <property type="evidence" value="ECO:0007669"/>
    <property type="project" value="UniProtKB-KW"/>
</dbReference>
<dbReference type="GO" id="GO:0016020">
    <property type="term" value="C:membrane"/>
    <property type="evidence" value="ECO:0007669"/>
    <property type="project" value="UniProtKB-SubCell"/>
</dbReference>
<dbReference type="EC" id="2.3.1.23" evidence="16"/>
<dbReference type="PANTHER" id="PTHR13906">
    <property type="entry name" value="PORCUPINE"/>
    <property type="match status" value="1"/>
</dbReference>
<keyword evidence="8" id="KW-0256">Endoplasmic reticulum</keyword>
<evidence type="ECO:0000256" key="6">
    <source>
        <dbReference type="ARBA" id="ARBA00022679"/>
    </source>
</evidence>
<evidence type="ECO:0000256" key="15">
    <source>
        <dbReference type="ARBA" id="ARBA00025707"/>
    </source>
</evidence>
<reference evidence="20 21" key="1">
    <citation type="submission" date="2024-10" db="EMBL/GenBank/DDBJ databases">
        <authorList>
            <person name="Kim D."/>
        </authorList>
    </citation>
    <scope>NUCLEOTIDE SEQUENCE [LARGE SCALE GENOMIC DNA]</scope>
    <source>
        <strain evidence="20">Taebaek</strain>
    </source>
</reference>
<keyword evidence="5" id="KW-0444">Lipid biosynthesis</keyword>
<keyword evidence="21" id="KW-1185">Reference proteome</keyword>
<dbReference type="AlphaFoldDB" id="A0ABD2JYT0"/>
<dbReference type="Pfam" id="PF03062">
    <property type="entry name" value="MBOAT"/>
    <property type="match status" value="1"/>
</dbReference>
<evidence type="ECO:0000256" key="19">
    <source>
        <dbReference type="SAM" id="Phobius"/>
    </source>
</evidence>
<feature type="transmembrane region" description="Helical" evidence="19">
    <location>
        <begin position="475"/>
        <end position="495"/>
    </location>
</feature>
<gene>
    <name evidence="20" type="ORF">niasHS_005565</name>
</gene>
<comment type="subcellular location">
    <subcellularLocation>
        <location evidence="2">Endoplasmic reticulum</location>
    </subcellularLocation>
    <subcellularLocation>
        <location evidence="1">Membrane</location>
        <topology evidence="1">Multi-pass membrane protein</topology>
    </subcellularLocation>
</comment>
<evidence type="ECO:0000256" key="9">
    <source>
        <dbReference type="ARBA" id="ARBA00022989"/>
    </source>
</evidence>
<comment type="pathway">
    <text evidence="3">Lipid metabolism; phospholipid metabolism.</text>
</comment>
<evidence type="ECO:0000256" key="13">
    <source>
        <dbReference type="ARBA" id="ARBA00023264"/>
    </source>
</evidence>
<evidence type="ECO:0000256" key="10">
    <source>
        <dbReference type="ARBA" id="ARBA00023098"/>
    </source>
</evidence>
<comment type="similarity">
    <text evidence="4">Belongs to the membrane-bound acyltransferase family.</text>
</comment>
<dbReference type="GO" id="GO:0005783">
    <property type="term" value="C:endoplasmic reticulum"/>
    <property type="evidence" value="ECO:0007669"/>
    <property type="project" value="UniProtKB-SubCell"/>
</dbReference>
<dbReference type="InterPro" id="IPR049941">
    <property type="entry name" value="LPLAT_7/PORCN-like"/>
</dbReference>
<feature type="transmembrane region" description="Helical" evidence="19">
    <location>
        <begin position="92"/>
        <end position="113"/>
    </location>
</feature>
<evidence type="ECO:0000256" key="5">
    <source>
        <dbReference type="ARBA" id="ARBA00022516"/>
    </source>
</evidence>
<evidence type="ECO:0000313" key="21">
    <source>
        <dbReference type="Proteomes" id="UP001620645"/>
    </source>
</evidence>
<evidence type="ECO:0000256" key="18">
    <source>
        <dbReference type="ARBA" id="ARBA00039721"/>
    </source>
</evidence>
<keyword evidence="9 19" id="KW-1133">Transmembrane helix</keyword>
<keyword evidence="14" id="KW-0012">Acyltransferase</keyword>
<keyword evidence="7 19" id="KW-0812">Transmembrane</keyword>
<evidence type="ECO:0000256" key="12">
    <source>
        <dbReference type="ARBA" id="ARBA00023209"/>
    </source>
</evidence>
<dbReference type="Proteomes" id="UP001620645">
    <property type="component" value="Unassembled WGS sequence"/>
</dbReference>
<feature type="transmembrane region" description="Helical" evidence="19">
    <location>
        <begin position="440"/>
        <end position="463"/>
    </location>
</feature>
<dbReference type="GO" id="GO:0047184">
    <property type="term" value="F:1-acylglycerophosphocholine O-acyltransferase activity"/>
    <property type="evidence" value="ECO:0007669"/>
    <property type="project" value="UniProtKB-EC"/>
</dbReference>
<proteinExistence type="inferred from homology"/>
<feature type="transmembrane region" description="Helical" evidence="19">
    <location>
        <begin position="18"/>
        <end position="38"/>
    </location>
</feature>
<keyword evidence="13" id="KW-1208">Phospholipid metabolism</keyword>
<keyword evidence="6" id="KW-0808">Transferase</keyword>
<keyword evidence="10" id="KW-0443">Lipid metabolism</keyword>
<evidence type="ECO:0000256" key="3">
    <source>
        <dbReference type="ARBA" id="ARBA00005074"/>
    </source>
</evidence>
<keyword evidence="11 19" id="KW-0472">Membrane</keyword>
<evidence type="ECO:0000256" key="7">
    <source>
        <dbReference type="ARBA" id="ARBA00022692"/>
    </source>
</evidence>
<dbReference type="EC" id="2.3.1.n6" evidence="17"/>
<evidence type="ECO:0000256" key="11">
    <source>
        <dbReference type="ARBA" id="ARBA00023136"/>
    </source>
</evidence>
<evidence type="ECO:0000256" key="1">
    <source>
        <dbReference type="ARBA" id="ARBA00004141"/>
    </source>
</evidence>
<keyword evidence="12" id="KW-0594">Phospholipid biosynthesis</keyword>
<sequence>MLGIVATFADYINVREDAVRLILSVLAGYPLAAVHRTFLFNKPAVIQHSYFASIGLLLYLFNCGLQIYHCLLSTFLVYLIVNFLPGTKLSILLAHFCFLGHLLIGYWFAYLLFAKFHGKNKFPSPHFGRAESTTYDITWTTPFCIMTLRYIGLVMDVYDGQQAVAQQASNATTNTGKKGGKDRRKHEDNIVTETAISDPPGLLEIAAFGLFFAGTLVGPQFPLARFRAFVNGEFLDKSTANVRQSSLMASIQRFVAGVFYLVLHQWGTFWVPDDYLNSKEFLHLPFLWKVFWNTIWFRAVMYRYVLCWLLTEGATILSGIAYNGKDGNGDDRWDGVRDIHIIKFELGSDYQSVIDSFNCGTNNFAKNHLFKRFKCVGNKLASHALTLFYLALWHGYHIGYFMLFAHEFMCMAAQEQLYEFIEKGPPVVRKLLSFWWMRPLCWLFGRVAINTSMAFAFLTFGLVKKEVWIVPLASMYFYGYVLYFVLWPALFHFVLRPMIKKTA</sequence>
<dbReference type="PANTHER" id="PTHR13906:SF14">
    <property type="entry name" value="LYSOPHOSPHOLIPID ACYLTRANSFERASE 5"/>
    <property type="match status" value="1"/>
</dbReference>
<feature type="transmembrane region" description="Helical" evidence="19">
    <location>
        <begin position="50"/>
        <end position="80"/>
    </location>
</feature>
<protein>
    <recommendedName>
        <fullName evidence="18">Lysophospholipid acyltransferase 5</fullName>
        <ecNumber evidence="16">2.3.1.23</ecNumber>
        <ecNumber evidence="17">2.3.1.n6</ecNumber>
    </recommendedName>
</protein>
<evidence type="ECO:0000256" key="4">
    <source>
        <dbReference type="ARBA" id="ARBA00010323"/>
    </source>
</evidence>
<evidence type="ECO:0000256" key="8">
    <source>
        <dbReference type="ARBA" id="ARBA00022824"/>
    </source>
</evidence>
<comment type="caution">
    <text evidence="20">The sequence shown here is derived from an EMBL/GenBank/DDBJ whole genome shotgun (WGS) entry which is preliminary data.</text>
</comment>
<evidence type="ECO:0000313" key="20">
    <source>
        <dbReference type="EMBL" id="KAL3095806.1"/>
    </source>
</evidence>
<evidence type="ECO:0000256" key="17">
    <source>
        <dbReference type="ARBA" id="ARBA00038923"/>
    </source>
</evidence>
<evidence type="ECO:0000256" key="2">
    <source>
        <dbReference type="ARBA" id="ARBA00004240"/>
    </source>
</evidence>
<dbReference type="EMBL" id="JBICCN010000078">
    <property type="protein sequence ID" value="KAL3095806.1"/>
    <property type="molecule type" value="Genomic_DNA"/>
</dbReference>
<evidence type="ECO:0000256" key="14">
    <source>
        <dbReference type="ARBA" id="ARBA00023315"/>
    </source>
</evidence>
<organism evidence="20 21">
    <name type="scientific">Heterodera schachtii</name>
    <name type="common">Sugarbeet cyst nematode worm</name>
    <name type="synonym">Tylenchus schachtii</name>
    <dbReference type="NCBI Taxonomy" id="97005"/>
    <lineage>
        <taxon>Eukaryota</taxon>
        <taxon>Metazoa</taxon>
        <taxon>Ecdysozoa</taxon>
        <taxon>Nematoda</taxon>
        <taxon>Chromadorea</taxon>
        <taxon>Rhabditida</taxon>
        <taxon>Tylenchina</taxon>
        <taxon>Tylenchomorpha</taxon>
        <taxon>Tylenchoidea</taxon>
        <taxon>Heteroderidae</taxon>
        <taxon>Heteroderinae</taxon>
        <taxon>Heterodera</taxon>
    </lineage>
</organism>
<accession>A0ABD2JYT0</accession>
<dbReference type="InterPro" id="IPR004299">
    <property type="entry name" value="MBOAT_fam"/>
</dbReference>
<comment type="pathway">
    <text evidence="15">Phospholipid metabolism.</text>
</comment>
<evidence type="ECO:0000256" key="16">
    <source>
        <dbReference type="ARBA" id="ARBA00026120"/>
    </source>
</evidence>